<feature type="coiled-coil region" evidence="1">
    <location>
        <begin position="451"/>
        <end position="539"/>
    </location>
</feature>
<dbReference type="VEuPathDB" id="TriTrypDB:TRSC58_06860"/>
<organism evidence="4 5">
    <name type="scientific">Trypanosoma rangeli SC58</name>
    <dbReference type="NCBI Taxonomy" id="429131"/>
    <lineage>
        <taxon>Eukaryota</taxon>
        <taxon>Discoba</taxon>
        <taxon>Euglenozoa</taxon>
        <taxon>Kinetoplastea</taxon>
        <taxon>Metakinetoplastina</taxon>
        <taxon>Trypanosomatida</taxon>
        <taxon>Trypanosomatidae</taxon>
        <taxon>Trypanosoma</taxon>
        <taxon>Herpetosoma</taxon>
    </lineage>
</organism>
<feature type="coiled-coil region" evidence="1">
    <location>
        <begin position="770"/>
        <end position="807"/>
    </location>
</feature>
<dbReference type="InterPro" id="IPR056614">
    <property type="entry name" value="FAZ1_cons"/>
</dbReference>
<keyword evidence="1" id="KW-0175">Coiled coil</keyword>
<feature type="coiled-coil region" evidence="1">
    <location>
        <begin position="647"/>
        <end position="713"/>
    </location>
</feature>
<accession>A0A061ISQ2</accession>
<dbReference type="Proteomes" id="UP000031737">
    <property type="component" value="Unassembled WGS sequence"/>
</dbReference>
<evidence type="ECO:0000259" key="3">
    <source>
        <dbReference type="Pfam" id="PF23398"/>
    </source>
</evidence>
<dbReference type="EMBL" id="AUPL01006860">
    <property type="protein sequence ID" value="ESL05489.1"/>
    <property type="molecule type" value="Genomic_DNA"/>
</dbReference>
<feature type="region of interest" description="Disordered" evidence="2">
    <location>
        <begin position="1151"/>
        <end position="1171"/>
    </location>
</feature>
<evidence type="ECO:0000313" key="4">
    <source>
        <dbReference type="EMBL" id="ESL05489.1"/>
    </source>
</evidence>
<dbReference type="Pfam" id="PF23398">
    <property type="entry name" value="FAZ1_cons"/>
    <property type="match status" value="1"/>
</dbReference>
<name>A0A061ISQ2_TRYRA</name>
<dbReference type="OrthoDB" id="250075at2759"/>
<feature type="domain" description="Flagellar attachment zone protein 1 conserved" evidence="3">
    <location>
        <begin position="286"/>
        <end position="375"/>
    </location>
</feature>
<protein>
    <recommendedName>
        <fullName evidence="3">Flagellar attachment zone protein 1 conserved domain-containing protein</fullName>
    </recommendedName>
</protein>
<feature type="region of interest" description="Disordered" evidence="2">
    <location>
        <begin position="1275"/>
        <end position="1299"/>
    </location>
</feature>
<proteinExistence type="predicted"/>
<feature type="coiled-coil region" evidence="1">
    <location>
        <begin position="898"/>
        <end position="925"/>
    </location>
</feature>
<feature type="coiled-coil region" evidence="1">
    <location>
        <begin position="206"/>
        <end position="233"/>
    </location>
</feature>
<evidence type="ECO:0000256" key="1">
    <source>
        <dbReference type="SAM" id="Coils"/>
    </source>
</evidence>
<feature type="coiled-coil region" evidence="1">
    <location>
        <begin position="391"/>
        <end position="425"/>
    </location>
</feature>
<sequence>MTESRTLPCRRGFRSISAGVKPDCAIPTAQRHSSTTCGAEADEAGDAHEEMRTLQMLLRERTEQVERFQALVSEKRLLQRQDETLGKRVQQYEEQLVQLGLAVGGIILTAKGEKEPAVDVADRGPSSPPISVREIMDGVYQLRYEKHRLEGTLAKRERELDAVRAELQHAQEGDKVQQLPLQTEVTGTTACCTTAPTQTAVEEEAHVSLEHQLAEVREKLSCAEKKIEAYQGECSTMRQVIREREKEVLEWQRQHREAVGTRSKQPVQVEEQEFFSSQWKNTKKLVSSRHRSFFHGAEWLQILNEKPEAVRTAFLRDASLELCAPCGFLSVVEMQAGSDFFAIEVEVRRPVSLTDDKVELLLLQCRFTEMQRLLALRHEPKEGWDVVQAQLREAQSAMATKEREASELQKRLQRVERLLAEHHDERDAEDRWVHEALDETEKTVMVMYKEVKEQRDKEKILEAQLHSATELLQVREKEIAELTVRLQTVTAEAERQEERAAERLDELRRRASTELRGVQEKQRQELSTLRQQHQQQIRKAAEISRLVTHSLTLNCGPHGGAAMALLNSKGSQILRALVLNEAAIVANAIPRKVVSLTCTGNEFSAEVQLQVNALALDEACVAESVRHCRAPTATLFLQQWVEAKELVEDRNREIQRLTQELAAVNAKAEELLARNAQLTSEAEFNLRKEREHARDAEKRSTALAEEVSRIREALGMDDTSQSLPARVARLVTAVAEAEQWREEHEKKCCVERVRVQPSGQQLRGTENEKHQLYRRLAERLQESKQDLERATEALESLHGEHRQLLDMHASIQGILDRQEQALIEVQATRQHKLQLRRKGEDHDPSKRVAGDIEAAVEEKHDVVAALHRAYAEYDEVYETLESCTRKWRKTEKLQQDKLREREKECNELRVQLAILQQELRQRQEEATTEASDCKRSDAERDELLNRIQSEMQVLSRRLAENDALLCETESAKRGLELQVARLQQQCDACEADRRQLQGASAILETDKTALEKKVGKLESEMQNRSQWAEEVMRRLVAEEDARRAAEKEVEALQQSHATLHKRTGSSGGGGREEGTRAATAQEVKRLRNFCIQTLRLPLTVKEQTISDVVAFLEQHRGLVAEEQEKFAAALASMSDASALLRRCVAATEGHKEGGVMRRTPTPGASGKDSATGDVRAFGRSLTYTGVSDGGAARLGLPPTLASRKFATPTPLARFESSHKHLQRQFVKKTAPSVALASTAAEVVSLAQLLAGVVAQWRDNAKQKAGENIAMSKKCSAPSEAYGRTQQQQQKGSRRRSDFENEVTALDSSCSSDFLRRSRAQALCVALSVKDHLHDALAALQSVLHVFHKETHTVSGRFVADSIHDLRMSEGCVMYALKRISQSADALFSPKERREIEARRGSEYFSVPAGWRDNAASAACDQSPSFHTPKRQRQPGNALVLRDVNVSASPSPSCEKQDSDGVRSGVAVADYRQHLSPEDNKLIQWALLEARRRKR</sequence>
<gene>
    <name evidence="4" type="ORF">TRSC58_06860</name>
</gene>
<evidence type="ECO:0000313" key="5">
    <source>
        <dbReference type="Proteomes" id="UP000031737"/>
    </source>
</evidence>
<reference evidence="4 5" key="1">
    <citation type="submission" date="2013-07" db="EMBL/GenBank/DDBJ databases">
        <authorList>
            <person name="Stoco P.H."/>
            <person name="Wagner G."/>
            <person name="Gerber A."/>
            <person name="Zaha A."/>
            <person name="Thompson C."/>
            <person name="Bartholomeu D.C."/>
            <person name="Luckemeyer D.D."/>
            <person name="Bahia D."/>
            <person name="Loreto E."/>
            <person name="Prestes E.B."/>
            <person name="Lima F.M."/>
            <person name="Rodrigues-Luiz G."/>
            <person name="Vallejo G.A."/>
            <person name="Filho J.F."/>
            <person name="Monteiro K.M."/>
            <person name="Tyler K.M."/>
            <person name="de Almeida L.G."/>
            <person name="Ortiz M.F."/>
            <person name="Siervo M.A."/>
            <person name="de Moraes M.H."/>
            <person name="Cunha O.L."/>
            <person name="Mendonca-Neto R."/>
            <person name="Silva R."/>
            <person name="Teixeira S.M."/>
            <person name="Murta S.M."/>
            <person name="Sincero T.C."/>
            <person name="Mendes T.A."/>
            <person name="Urmenyi T.P."/>
            <person name="Silva V.G."/>
            <person name="da Rocha W.D."/>
            <person name="Andersson B."/>
            <person name="Romanha A.J."/>
            <person name="Steindel M."/>
            <person name="de Vasconcelos A.T."/>
            <person name="Grisard E.C."/>
        </authorList>
    </citation>
    <scope>NUCLEOTIDE SEQUENCE [LARGE SCALE GENOMIC DNA]</scope>
    <source>
        <strain evidence="4 5">SC58</strain>
    </source>
</reference>
<keyword evidence="5" id="KW-1185">Reference proteome</keyword>
<evidence type="ECO:0000256" key="2">
    <source>
        <dbReference type="SAM" id="MobiDB-lite"/>
    </source>
</evidence>
<feature type="coiled-coil region" evidence="1">
    <location>
        <begin position="146"/>
        <end position="173"/>
    </location>
</feature>
<feature type="region of interest" description="Disordered" evidence="2">
    <location>
        <begin position="1057"/>
        <end position="1076"/>
    </location>
</feature>
<comment type="caution">
    <text evidence="4">The sequence shown here is derived from an EMBL/GenBank/DDBJ whole genome shotgun (WGS) entry which is preliminary data.</text>
</comment>